<dbReference type="Gene3D" id="1.20.120.1630">
    <property type="match status" value="1"/>
</dbReference>
<comment type="caution">
    <text evidence="6">The sequence shown here is derived from an EMBL/GenBank/DDBJ whole genome shotgun (WGS) entry which is preliminary data.</text>
</comment>
<evidence type="ECO:0000313" key="7">
    <source>
        <dbReference type="Proteomes" id="UP001165580"/>
    </source>
</evidence>
<keyword evidence="7" id="KW-1185">Reference proteome</keyword>
<feature type="transmembrane region" description="Helical" evidence="5">
    <location>
        <begin position="195"/>
        <end position="216"/>
    </location>
</feature>
<dbReference type="EMBL" id="JANTEZ010000001">
    <property type="protein sequence ID" value="MCS5713268.1"/>
    <property type="molecule type" value="Genomic_DNA"/>
</dbReference>
<evidence type="ECO:0000256" key="2">
    <source>
        <dbReference type="ARBA" id="ARBA00022692"/>
    </source>
</evidence>
<dbReference type="Pfam" id="PF04191">
    <property type="entry name" value="PEMT"/>
    <property type="match status" value="1"/>
</dbReference>
<feature type="transmembrane region" description="Helical" evidence="5">
    <location>
        <begin position="249"/>
        <end position="274"/>
    </location>
</feature>
<accession>A0ABT2GAQ9</accession>
<keyword evidence="3 5" id="KW-1133">Transmembrane helix</keyword>
<feature type="transmembrane region" description="Helical" evidence="5">
    <location>
        <begin position="79"/>
        <end position="98"/>
    </location>
</feature>
<gene>
    <name evidence="6" type="ORF">NVV95_01740</name>
</gene>
<protein>
    <submittedName>
        <fullName evidence="6">Isoprenylcysteine carboxylmethyltransferase family protein</fullName>
    </submittedName>
</protein>
<keyword evidence="2 5" id="KW-0812">Transmembrane</keyword>
<evidence type="ECO:0000256" key="5">
    <source>
        <dbReference type="SAM" id="Phobius"/>
    </source>
</evidence>
<name>A0ABT2GAQ9_9MICO</name>
<proteinExistence type="predicted"/>
<evidence type="ECO:0000256" key="4">
    <source>
        <dbReference type="ARBA" id="ARBA00023136"/>
    </source>
</evidence>
<keyword evidence="4 5" id="KW-0472">Membrane</keyword>
<feature type="transmembrane region" description="Helical" evidence="5">
    <location>
        <begin position="104"/>
        <end position="125"/>
    </location>
</feature>
<feature type="transmembrane region" description="Helical" evidence="5">
    <location>
        <begin position="153"/>
        <end position="175"/>
    </location>
</feature>
<feature type="transmembrane region" description="Helical" evidence="5">
    <location>
        <begin position="20"/>
        <end position="41"/>
    </location>
</feature>
<dbReference type="InterPro" id="IPR007318">
    <property type="entry name" value="Phopholipid_MeTrfase"/>
</dbReference>
<feature type="transmembrane region" description="Helical" evidence="5">
    <location>
        <begin position="53"/>
        <end position="72"/>
    </location>
</feature>
<reference evidence="6" key="1">
    <citation type="submission" date="2022-08" db="EMBL/GenBank/DDBJ databases">
        <authorList>
            <person name="Deng Y."/>
            <person name="Han X.-F."/>
            <person name="Zhang Y.-Q."/>
        </authorList>
    </citation>
    <scope>NUCLEOTIDE SEQUENCE</scope>
    <source>
        <strain evidence="6">CPCC 205716</strain>
    </source>
</reference>
<comment type="subcellular location">
    <subcellularLocation>
        <location evidence="1">Endomembrane system</location>
        <topology evidence="1">Multi-pass membrane protein</topology>
    </subcellularLocation>
</comment>
<evidence type="ECO:0000256" key="1">
    <source>
        <dbReference type="ARBA" id="ARBA00004127"/>
    </source>
</evidence>
<evidence type="ECO:0000256" key="3">
    <source>
        <dbReference type="ARBA" id="ARBA00022989"/>
    </source>
</evidence>
<sequence>MSRSAVSRVAGDRARTWARIYFALQATAGVAWWLTVFTVPWVREATLGALDPVVLAVLDIPLFVVASAVAALGLRPAVVVATGWTMLVTIGLAVYATVTGLAGWGVVAMIAASAGSLLAACLLLLGRVPTEWLVRGPFAFRPAPSRPGSARNVATTFGQIVVFWGVGLAAVPLVIAALEDRWQLTAPLSPPAEAVVTGAGVVLLVLASALGIWSAVTMSTLGDGTPLPSASTNRLVIAGPYRWVRNPMAVAGIAQGVAVGLVLSSWLVVVYALAGSLVWNYAIRPFEEADLEQRFGAAFTRYRAAVRCWLPRNPEPPPTPTAAPDTSR</sequence>
<organism evidence="6 7">
    <name type="scientific">Herbiconiux gentiana</name>
    <dbReference type="NCBI Taxonomy" id="2970912"/>
    <lineage>
        <taxon>Bacteria</taxon>
        <taxon>Bacillati</taxon>
        <taxon>Actinomycetota</taxon>
        <taxon>Actinomycetes</taxon>
        <taxon>Micrococcales</taxon>
        <taxon>Microbacteriaceae</taxon>
        <taxon>Herbiconiux</taxon>
    </lineage>
</organism>
<evidence type="ECO:0000313" key="6">
    <source>
        <dbReference type="EMBL" id="MCS5713268.1"/>
    </source>
</evidence>
<dbReference type="Proteomes" id="UP001165580">
    <property type="component" value="Unassembled WGS sequence"/>
</dbReference>